<dbReference type="Gene3D" id="1.10.287.130">
    <property type="match status" value="1"/>
</dbReference>
<evidence type="ECO:0000256" key="10">
    <source>
        <dbReference type="SAM" id="Phobius"/>
    </source>
</evidence>
<dbReference type="CDD" id="cd17546">
    <property type="entry name" value="REC_hyHK_CKI1_RcsC-like"/>
    <property type="match status" value="1"/>
</dbReference>
<protein>
    <recommendedName>
        <fullName evidence="8">Virulence sensor protein BvgS</fullName>
        <ecNumber evidence="2">2.7.13.3</ecNumber>
    </recommendedName>
</protein>
<evidence type="ECO:0000256" key="8">
    <source>
        <dbReference type="ARBA" id="ARBA00070152"/>
    </source>
</evidence>
<dbReference type="InterPro" id="IPR003661">
    <property type="entry name" value="HisK_dim/P_dom"/>
</dbReference>
<organism evidence="15 16">
    <name type="scientific">Derxia gummosa DSM 723</name>
    <dbReference type="NCBI Taxonomy" id="1121388"/>
    <lineage>
        <taxon>Bacteria</taxon>
        <taxon>Pseudomonadati</taxon>
        <taxon>Pseudomonadota</taxon>
        <taxon>Betaproteobacteria</taxon>
        <taxon>Burkholderiales</taxon>
        <taxon>Alcaligenaceae</taxon>
        <taxon>Derxia</taxon>
    </lineage>
</organism>
<evidence type="ECO:0000256" key="4">
    <source>
        <dbReference type="ARBA" id="ARBA00022729"/>
    </source>
</evidence>
<evidence type="ECO:0000256" key="9">
    <source>
        <dbReference type="PROSITE-ProRule" id="PRU00169"/>
    </source>
</evidence>
<feature type="domain" description="PAC" evidence="14">
    <location>
        <begin position="225"/>
        <end position="277"/>
    </location>
</feature>
<reference evidence="16" key="5">
    <citation type="journal article" date="2006" name="J. Bacteriol.">
        <title>Structural classification of bacterial response regulators: diversity of output domains and domain combinations.</title>
        <authorList>
            <person name="Galperin M.Y."/>
        </authorList>
    </citation>
    <scope>NUCLEOTIDE SEQUENCE</scope>
</reference>
<dbReference type="Gene3D" id="3.40.50.2300">
    <property type="match status" value="1"/>
</dbReference>
<dbReference type="SMART" id="SM00086">
    <property type="entry name" value="PAC"/>
    <property type="match status" value="1"/>
</dbReference>
<dbReference type="InterPro" id="IPR000700">
    <property type="entry name" value="PAS-assoc_C"/>
</dbReference>
<dbReference type="InterPro" id="IPR001789">
    <property type="entry name" value="Sig_transdc_resp-reg_receiver"/>
</dbReference>
<keyword evidence="10" id="KW-1133">Transmembrane helix</keyword>
<evidence type="ECO:0000313" key="15">
    <source>
        <dbReference type="Proteomes" id="UP000675920"/>
    </source>
</evidence>
<dbReference type="SMART" id="SM00448">
    <property type="entry name" value="REC"/>
    <property type="match status" value="1"/>
</dbReference>
<dbReference type="InterPro" id="IPR005467">
    <property type="entry name" value="His_kinase_dom"/>
</dbReference>
<dbReference type="PROSITE" id="PS50110">
    <property type="entry name" value="RESPONSE_REGULATORY"/>
    <property type="match status" value="1"/>
</dbReference>
<dbReference type="InterPro" id="IPR001610">
    <property type="entry name" value="PAC"/>
</dbReference>
<dbReference type="SUPFAM" id="SSF52172">
    <property type="entry name" value="CheY-like"/>
    <property type="match status" value="1"/>
</dbReference>
<dbReference type="Pfam" id="PF00072">
    <property type="entry name" value="Response_reg"/>
    <property type="match status" value="1"/>
</dbReference>
<comment type="catalytic activity">
    <reaction evidence="1">
        <text>ATP + protein L-histidine = ADP + protein N-phospho-L-histidine.</text>
        <dbReference type="EC" id="2.7.13.3"/>
    </reaction>
</comment>
<evidence type="ECO:0000256" key="5">
    <source>
        <dbReference type="ARBA" id="ARBA00023012"/>
    </source>
</evidence>
<keyword evidence="6" id="KW-0843">Virulence</keyword>
<keyword evidence="16" id="KW-0808">Transferase</keyword>
<evidence type="ECO:0000256" key="2">
    <source>
        <dbReference type="ARBA" id="ARBA00012438"/>
    </source>
</evidence>
<dbReference type="RefSeq" id="WP_051378669.1">
    <property type="nucleotide sequence ID" value="NZ_AXWS01000013.1"/>
</dbReference>
<dbReference type="PROSITE" id="PS50113">
    <property type="entry name" value="PAC"/>
    <property type="match status" value="1"/>
</dbReference>
<dbReference type="InterPro" id="IPR011006">
    <property type="entry name" value="CheY-like_superfamily"/>
</dbReference>
<dbReference type="Pfam" id="PF02518">
    <property type="entry name" value="HATPase_c"/>
    <property type="match status" value="1"/>
</dbReference>
<dbReference type="GO" id="GO:0000155">
    <property type="term" value="F:phosphorelay sensor kinase activity"/>
    <property type="evidence" value="ECO:0007669"/>
    <property type="project" value="InterPro"/>
</dbReference>
<dbReference type="InterPro" id="IPR004358">
    <property type="entry name" value="Sig_transdc_His_kin-like_C"/>
</dbReference>
<feature type="transmembrane region" description="Helical" evidence="10">
    <location>
        <begin position="65"/>
        <end position="98"/>
    </location>
</feature>
<dbReference type="Proteomes" id="UP000675920">
    <property type="component" value="Unplaced"/>
</dbReference>
<sequence length="682" mass="74205">MPLVLPHVSAIFLRRVARRARAAWRRPPWRRAAVGVLAWLLAFALGMGVFALRDRIGISFGHRPLLVLFVVPAAVAAAVGGLWPGMFATMVVAAGLALRLDLGPDAVGDYVRADRLDVGLLILLCLLLCALVDAMRRQRRLAAAQAQALANSETRLRHVVETLPQLFWTCTPDGRCDWVSEQWAHYTGVPEAGQLDFGWLDVVHPDDRDTLMSAWRGAVRSGRDFHGEARLRGHGGGWRWFDMRGARLVDARGRVLGWFGVNTDVHDLRELLDQVHHQRDELEVRVRERTAQAEAAARAKGEFLANMTHEIRTPLSAVIGLVRLVRARPDDTQAPEHLAHIDSAARHLLAIVNNILDLSKIEAGRLELDTVDFDVRAVLEEVRDLIAQDAQDKGLALAIETDATPCWLRGDQTRVRQALLNYAGNAVRFTSAGRIVLRARRLDEDADGVQVRFEVEDTGCGIDPAQLARLFEPFEQADASTTRRHGGTGLGLSITRRLARLMGGDAGARSTPGAGSCFWFTTRLPRGMPPARAEADDDPAARAAALLRARHAGARVLLAEDNPVNVHVALAQLGAVGLAVDVAADGREAVARVAAGDYALVLMDMQMPVLDGLGATREIRALDGADGLPIIAMTANAFDEDRRCCLAAGMNGYLSKPVDALELYETLLRWLPPRAGAQAGGA</sequence>
<dbReference type="PANTHER" id="PTHR45339:SF5">
    <property type="entry name" value="HISTIDINE KINASE"/>
    <property type="match status" value="1"/>
</dbReference>
<dbReference type="Pfam" id="PF08447">
    <property type="entry name" value="PAS_3"/>
    <property type="match status" value="1"/>
</dbReference>
<reference evidence="16" key="10">
    <citation type="submission" date="2025-08" db="UniProtKB">
        <authorList>
            <consortium name="RefSeq"/>
        </authorList>
    </citation>
    <scope>IDENTIFICATION</scope>
</reference>
<evidence type="ECO:0000256" key="1">
    <source>
        <dbReference type="ARBA" id="ARBA00000085"/>
    </source>
</evidence>
<dbReference type="PROSITE" id="PS50109">
    <property type="entry name" value="HIS_KIN"/>
    <property type="match status" value="1"/>
</dbReference>
<dbReference type="InterPro" id="IPR003594">
    <property type="entry name" value="HATPase_dom"/>
</dbReference>
<feature type="domain" description="PAS" evidence="13">
    <location>
        <begin position="152"/>
        <end position="222"/>
    </location>
</feature>
<reference evidence="16" key="2">
    <citation type="journal article" date="1999" name="Curr. Biol.">
        <title>Signal transduction: Gyrating protein kinases.</title>
        <authorList>
            <person name="Stock J."/>
        </authorList>
    </citation>
    <scope>NUCLEOTIDE SEQUENCE</scope>
</reference>
<dbReference type="FunFam" id="3.30.565.10:FF:000010">
    <property type="entry name" value="Sensor histidine kinase RcsC"/>
    <property type="match status" value="1"/>
</dbReference>
<feature type="transmembrane region" description="Helical" evidence="10">
    <location>
        <begin position="32"/>
        <end position="53"/>
    </location>
</feature>
<dbReference type="NCBIfam" id="TIGR00229">
    <property type="entry name" value="sensory_box"/>
    <property type="match status" value="1"/>
</dbReference>
<dbReference type="Pfam" id="PF00512">
    <property type="entry name" value="HisKA"/>
    <property type="match status" value="1"/>
</dbReference>
<reference evidence="16" key="7">
    <citation type="journal article" date="2013" name="Biochem. Soc. Trans.">
        <title>Histidine kinases from bacteria to humans.</title>
        <authorList>
            <person name="Attwood P.V."/>
        </authorList>
    </citation>
    <scope>NUCLEOTIDE SEQUENCE</scope>
</reference>
<dbReference type="SMART" id="SM00091">
    <property type="entry name" value="PAS"/>
    <property type="match status" value="1"/>
</dbReference>
<dbReference type="SUPFAM" id="SSF55874">
    <property type="entry name" value="ATPase domain of HSP90 chaperone/DNA topoisomerase II/histidine kinase"/>
    <property type="match status" value="1"/>
</dbReference>
<dbReference type="PRINTS" id="PR00344">
    <property type="entry name" value="BCTRLSENSOR"/>
</dbReference>
<keyword evidence="10" id="KW-0472">Membrane</keyword>
<comment type="function">
    <text evidence="7">Member of the two-component regulatory system BvgS/BvgA. Phosphorylates BvgA via a four-step phosphorelay in response to environmental signals.</text>
</comment>
<dbReference type="PROSITE" id="PS50112">
    <property type="entry name" value="PAS"/>
    <property type="match status" value="1"/>
</dbReference>
<keyword evidence="5" id="KW-0902">Two-component regulatory system</keyword>
<name>A0A8B6X9M1_9BURK</name>
<keyword evidence="16" id="KW-0418">Kinase</keyword>
<dbReference type="CDD" id="cd16922">
    <property type="entry name" value="HATPase_EvgS-ArcB-TorS-like"/>
    <property type="match status" value="1"/>
</dbReference>
<feature type="domain" description="Response regulatory" evidence="12">
    <location>
        <begin position="555"/>
        <end position="671"/>
    </location>
</feature>
<dbReference type="InterPro" id="IPR036890">
    <property type="entry name" value="HATPase_C_sf"/>
</dbReference>
<dbReference type="SUPFAM" id="SSF55785">
    <property type="entry name" value="PYP-like sensor domain (PAS domain)"/>
    <property type="match status" value="1"/>
</dbReference>
<dbReference type="FunFam" id="3.30.450.20:FF:000099">
    <property type="entry name" value="Sensory box sensor histidine kinase"/>
    <property type="match status" value="1"/>
</dbReference>
<evidence type="ECO:0000313" key="16">
    <source>
        <dbReference type="RefSeq" id="WP_051378669.1"/>
    </source>
</evidence>
<dbReference type="PANTHER" id="PTHR45339">
    <property type="entry name" value="HYBRID SIGNAL TRANSDUCTION HISTIDINE KINASE J"/>
    <property type="match status" value="1"/>
</dbReference>
<evidence type="ECO:0000259" key="13">
    <source>
        <dbReference type="PROSITE" id="PS50112"/>
    </source>
</evidence>
<dbReference type="InterPro" id="IPR000014">
    <property type="entry name" value="PAS"/>
</dbReference>
<reference evidence="16" key="6">
    <citation type="journal article" date="2010" name="Curr. Opin. Microbiol.">
        <title>Diversity of structure and function of response regulator output domains.</title>
        <authorList>
            <person name="Galperin M.Y."/>
        </authorList>
    </citation>
    <scope>NUCLEOTIDE SEQUENCE</scope>
</reference>
<keyword evidence="15" id="KW-1185">Reference proteome</keyword>
<keyword evidence="10" id="KW-0812">Transmembrane</keyword>
<dbReference type="CDD" id="cd00130">
    <property type="entry name" value="PAS"/>
    <property type="match status" value="1"/>
</dbReference>
<accession>A0A8B6X9M1</accession>
<dbReference type="AlphaFoldDB" id="A0A8B6X9M1"/>
<evidence type="ECO:0000259" key="14">
    <source>
        <dbReference type="PROSITE" id="PS50113"/>
    </source>
</evidence>
<evidence type="ECO:0000256" key="3">
    <source>
        <dbReference type="ARBA" id="ARBA00022553"/>
    </source>
</evidence>
<keyword evidence="4" id="KW-0732">Signal</keyword>
<evidence type="ECO:0000259" key="12">
    <source>
        <dbReference type="PROSITE" id="PS50110"/>
    </source>
</evidence>
<dbReference type="InterPro" id="IPR036097">
    <property type="entry name" value="HisK_dim/P_sf"/>
</dbReference>
<dbReference type="SMART" id="SM00388">
    <property type="entry name" value="HisKA"/>
    <property type="match status" value="1"/>
</dbReference>
<dbReference type="SMART" id="SM00387">
    <property type="entry name" value="HATPase_c"/>
    <property type="match status" value="1"/>
</dbReference>
<feature type="modified residue" description="4-aspartylphosphate" evidence="9">
    <location>
        <position position="604"/>
    </location>
</feature>
<evidence type="ECO:0000256" key="7">
    <source>
        <dbReference type="ARBA" id="ARBA00058004"/>
    </source>
</evidence>
<dbReference type="Gene3D" id="3.30.565.10">
    <property type="entry name" value="Histidine kinase-like ATPase, C-terminal domain"/>
    <property type="match status" value="1"/>
</dbReference>
<dbReference type="SUPFAM" id="SSF47384">
    <property type="entry name" value="Homodimeric domain of signal transducing histidine kinase"/>
    <property type="match status" value="1"/>
</dbReference>
<feature type="domain" description="Histidine kinase" evidence="11">
    <location>
        <begin position="306"/>
        <end position="526"/>
    </location>
</feature>
<proteinExistence type="predicted"/>
<reference evidence="16" key="8">
    <citation type="journal article" date="2015" name="Nucleic Acids Res.">
        <title>P2CS: updates of the prokaryotic two-component systems database.</title>
        <authorList>
            <person name="Ortet P."/>
            <person name="Whitworth D.E."/>
            <person name="Santaella C."/>
            <person name="Achouak W."/>
            <person name="Barakat M."/>
        </authorList>
    </citation>
    <scope>NUCLEOTIDE SEQUENCE</scope>
</reference>
<dbReference type="InterPro" id="IPR035965">
    <property type="entry name" value="PAS-like_dom_sf"/>
</dbReference>
<dbReference type="InterPro" id="IPR013655">
    <property type="entry name" value="PAS_fold_3"/>
</dbReference>
<reference evidence="16" key="3">
    <citation type="journal article" date="2000" name="Annu. Rev. Biochem.">
        <title>Two-component signal transduction.</title>
        <authorList>
            <person name="Stock A.M."/>
            <person name="Robinson V.L."/>
            <person name="Goudreau P.N."/>
        </authorList>
    </citation>
    <scope>NUCLEOTIDE SEQUENCE</scope>
</reference>
<evidence type="ECO:0000259" key="11">
    <source>
        <dbReference type="PROSITE" id="PS50109"/>
    </source>
</evidence>
<reference evidence="16" key="9">
    <citation type="journal article" date="2019" name="Annu. Rev. Microbiol.">
        <title>Structural Basis of Response Regulator Function.</title>
        <authorList>
            <person name="Gao R."/>
            <person name="Bouillet S."/>
            <person name="Stock A.M."/>
        </authorList>
    </citation>
    <scope>NUCLEOTIDE SEQUENCE</scope>
</reference>
<dbReference type="Gene3D" id="3.30.450.20">
    <property type="entry name" value="PAS domain"/>
    <property type="match status" value="1"/>
</dbReference>
<reference evidence="16" key="4">
    <citation type="journal article" date="2000" name="Trends Biochem. Sci.">
        <title>GHKL, an emergent ATPase/kinase superfamily.</title>
        <authorList>
            <person name="Dutta R."/>
            <person name="Inouye M."/>
        </authorList>
    </citation>
    <scope>NUCLEOTIDE SEQUENCE</scope>
</reference>
<reference evidence="16" key="1">
    <citation type="journal article" date="1994" name="Trends Genet.">
        <title>Protein histidine kinases and signal transduction in prokaryotes and eukaryotes.</title>
        <authorList>
            <person name="Alex L.A."/>
            <person name="Simon M.I."/>
        </authorList>
    </citation>
    <scope>NUCLEOTIDE SEQUENCE</scope>
</reference>
<evidence type="ECO:0000256" key="6">
    <source>
        <dbReference type="ARBA" id="ARBA00023026"/>
    </source>
</evidence>
<keyword evidence="3 9" id="KW-0597">Phosphoprotein</keyword>
<dbReference type="CDD" id="cd00082">
    <property type="entry name" value="HisKA"/>
    <property type="match status" value="1"/>
</dbReference>
<dbReference type="EC" id="2.7.13.3" evidence="2"/>